<proteinExistence type="predicted"/>
<evidence type="ECO:0000259" key="1">
    <source>
        <dbReference type="Pfam" id="PF00501"/>
    </source>
</evidence>
<feature type="domain" description="AMP-dependent synthetase/ligase" evidence="1">
    <location>
        <begin position="284"/>
        <end position="466"/>
    </location>
</feature>
<dbReference type="SUPFAM" id="SSF52777">
    <property type="entry name" value="CoA-dependent acyltransferases"/>
    <property type="match status" value="1"/>
</dbReference>
<comment type="caution">
    <text evidence="3">The sequence shown here is derived from an EMBL/GenBank/DDBJ whole genome shotgun (WGS) entry which is preliminary data.</text>
</comment>
<name>A0ABV1XGZ3_9ACTN</name>
<sequence>PYWVWLAGRDKAAALEAWRAELGTVEEPTLVASNGPGVTASVVPDRVTDCAGADLLREVERVARGAGVTVNTVVQLAWGVVVGQLTGRREVVFGATVAGRPAELAGMEEMLGLFINTLPVRVDLDAAQRVGEALQVLQARQSALLDHQHVGLSEVQRAAGAGATFDTMLAFENYPGDLDVQPLGDELSVTRTELRESTNFAVALGITPADGLEIRLDYRPDLFGRRDAERMARRLVRVLEQVAADPSVRVGEIDLLDASERTAVVEAWNDTARDVDAASVLERFRRWVVETPGAVAVRCGDRSLSYAEVDVWSDVLARGLVARGVGCESRVGLCLPRGVEMVVAQLAVWKAGGAYVPLDPEYPVDRLAFMVADSGARVVLVSEETADRVEGDVVLLDGLAVDSGERLSATVDAGQLAYVIYTSGSTGRPKGVAVAHGSVANLASAMGPVLGIEAGTTALQFASFSF</sequence>
<dbReference type="EMBL" id="JBEPEK010001161">
    <property type="protein sequence ID" value="MER7188315.1"/>
    <property type="molecule type" value="Genomic_DNA"/>
</dbReference>
<evidence type="ECO:0000313" key="4">
    <source>
        <dbReference type="Proteomes" id="UP001474181"/>
    </source>
</evidence>
<organism evidence="3 4">
    <name type="scientific">Streptomyces hyaluromycini</name>
    <dbReference type="NCBI Taxonomy" id="1377993"/>
    <lineage>
        <taxon>Bacteria</taxon>
        <taxon>Bacillati</taxon>
        <taxon>Actinomycetota</taxon>
        <taxon>Actinomycetes</taxon>
        <taxon>Kitasatosporales</taxon>
        <taxon>Streptomycetaceae</taxon>
        <taxon>Streptomyces</taxon>
    </lineage>
</organism>
<dbReference type="PANTHER" id="PTHR45527">
    <property type="entry name" value="NONRIBOSOMAL PEPTIDE SYNTHETASE"/>
    <property type="match status" value="1"/>
</dbReference>
<dbReference type="Gene3D" id="3.30.559.10">
    <property type="entry name" value="Chloramphenicol acetyltransferase-like domain"/>
    <property type="match status" value="1"/>
</dbReference>
<dbReference type="InterPro" id="IPR000873">
    <property type="entry name" value="AMP-dep_synth/lig_dom"/>
</dbReference>
<dbReference type="SUPFAM" id="SSF56801">
    <property type="entry name" value="Acetyl-CoA synthetase-like"/>
    <property type="match status" value="1"/>
</dbReference>
<dbReference type="InterPro" id="IPR001242">
    <property type="entry name" value="Condensation_dom"/>
</dbReference>
<feature type="non-terminal residue" evidence="3">
    <location>
        <position position="1"/>
    </location>
</feature>
<keyword evidence="4" id="KW-1185">Reference proteome</keyword>
<evidence type="ECO:0000313" key="3">
    <source>
        <dbReference type="EMBL" id="MER7188315.1"/>
    </source>
</evidence>
<gene>
    <name evidence="3" type="ORF">ABT404_54185</name>
</gene>
<dbReference type="Pfam" id="PF00501">
    <property type="entry name" value="AMP-binding"/>
    <property type="match status" value="1"/>
</dbReference>
<dbReference type="Gene3D" id="3.30.559.30">
    <property type="entry name" value="Nonribosomal peptide synthetase, condensation domain"/>
    <property type="match status" value="1"/>
</dbReference>
<dbReference type="Gene3D" id="3.40.50.980">
    <property type="match status" value="2"/>
</dbReference>
<accession>A0ABV1XGZ3</accession>
<reference evidence="3 4" key="1">
    <citation type="submission" date="2024-06" db="EMBL/GenBank/DDBJ databases">
        <title>The Natural Products Discovery Center: Release of the First 8490 Sequenced Strains for Exploring Actinobacteria Biosynthetic Diversity.</title>
        <authorList>
            <person name="Kalkreuter E."/>
            <person name="Kautsar S.A."/>
            <person name="Yang D."/>
            <person name="Bader C.D."/>
            <person name="Teijaro C.N."/>
            <person name="Fluegel L."/>
            <person name="Davis C.M."/>
            <person name="Simpson J.R."/>
            <person name="Lauterbach L."/>
            <person name="Steele A.D."/>
            <person name="Gui C."/>
            <person name="Meng S."/>
            <person name="Li G."/>
            <person name="Viehrig K."/>
            <person name="Ye F."/>
            <person name="Su P."/>
            <person name="Kiefer A.F."/>
            <person name="Nichols A."/>
            <person name="Cepeda A.J."/>
            <person name="Yan W."/>
            <person name="Fan B."/>
            <person name="Jiang Y."/>
            <person name="Adhikari A."/>
            <person name="Zheng C.-J."/>
            <person name="Schuster L."/>
            <person name="Cowan T.M."/>
            <person name="Smanski M.J."/>
            <person name="Chevrette M.G."/>
            <person name="De Carvalho L.P.S."/>
            <person name="Shen B."/>
        </authorList>
    </citation>
    <scope>NUCLEOTIDE SEQUENCE [LARGE SCALE GENOMIC DNA]</scope>
    <source>
        <strain evidence="3 4">NPDC000234</strain>
    </source>
</reference>
<dbReference type="InterPro" id="IPR023213">
    <property type="entry name" value="CAT-like_dom_sf"/>
</dbReference>
<dbReference type="Proteomes" id="UP001474181">
    <property type="component" value="Unassembled WGS sequence"/>
</dbReference>
<feature type="non-terminal residue" evidence="3">
    <location>
        <position position="466"/>
    </location>
</feature>
<dbReference type="RefSeq" id="WP_350793232.1">
    <property type="nucleotide sequence ID" value="NZ_JBEPEK010001161.1"/>
</dbReference>
<dbReference type="PANTHER" id="PTHR45527:SF1">
    <property type="entry name" value="FATTY ACID SYNTHASE"/>
    <property type="match status" value="1"/>
</dbReference>
<feature type="domain" description="Condensation" evidence="2">
    <location>
        <begin position="35"/>
        <end position="262"/>
    </location>
</feature>
<protein>
    <submittedName>
        <fullName evidence="3">AMP-binding protein</fullName>
    </submittedName>
</protein>
<dbReference type="InterPro" id="IPR020845">
    <property type="entry name" value="AMP-binding_CS"/>
</dbReference>
<dbReference type="PROSITE" id="PS00455">
    <property type="entry name" value="AMP_BINDING"/>
    <property type="match status" value="1"/>
</dbReference>
<dbReference type="Pfam" id="PF00668">
    <property type="entry name" value="Condensation"/>
    <property type="match status" value="1"/>
</dbReference>
<evidence type="ECO:0000259" key="2">
    <source>
        <dbReference type="Pfam" id="PF00668"/>
    </source>
</evidence>